<organism evidence="2 3">
    <name type="scientific">Nocardia amamiensis</name>
    <dbReference type="NCBI Taxonomy" id="404578"/>
    <lineage>
        <taxon>Bacteria</taxon>
        <taxon>Bacillati</taxon>
        <taxon>Actinomycetota</taxon>
        <taxon>Actinomycetes</taxon>
        <taxon>Mycobacteriales</taxon>
        <taxon>Nocardiaceae</taxon>
        <taxon>Nocardia</taxon>
    </lineage>
</organism>
<proteinExistence type="predicted"/>
<sequence>MGIRRAVNEGPLVVCGRPSALWWVIPLTRAAGIAATRRSVSNWTQQRCRDGGDNRPPQSAEIQWRCARLAPHSNALLTLGGPSMTNSVAPLELPEPLVITLGNLKGGVGKTTSAFFLASYFASVHRSRVLVIDADPLSQTGYSWHRRLVKGGIEVPFELVAFPSRHVDDCISDKAADFDVIIVDAGGESADIFKAAIPRSDELLLVTSVSPSEVKRVPSTFKAAEEAAAGSSREIRVRILMTKVPVIMKNGVNVSTEYRAQRRNLENAGYDVFESYLSAWKWYREAADGEVGEGAENPIEDLGEYRQVGDELVNSYRLMMEVPA</sequence>
<dbReference type="InterPro" id="IPR025669">
    <property type="entry name" value="AAA_dom"/>
</dbReference>
<feature type="domain" description="AAA" evidence="1">
    <location>
        <begin position="98"/>
        <end position="138"/>
    </location>
</feature>
<dbReference type="PANTHER" id="PTHR13696">
    <property type="entry name" value="P-LOOP CONTAINING NUCLEOSIDE TRIPHOSPHATE HYDROLASE"/>
    <property type="match status" value="1"/>
</dbReference>
<evidence type="ECO:0000313" key="3">
    <source>
        <dbReference type="Proteomes" id="UP000702209"/>
    </source>
</evidence>
<dbReference type="SUPFAM" id="SSF52540">
    <property type="entry name" value="P-loop containing nucleoside triphosphate hydrolases"/>
    <property type="match status" value="1"/>
</dbReference>
<dbReference type="InterPro" id="IPR050678">
    <property type="entry name" value="DNA_Partitioning_ATPase"/>
</dbReference>
<comment type="caution">
    <text evidence="2">The sequence shown here is derived from an EMBL/GenBank/DDBJ whole genome shotgun (WGS) entry which is preliminary data.</text>
</comment>
<evidence type="ECO:0000313" key="2">
    <source>
        <dbReference type="EMBL" id="MBF6296022.1"/>
    </source>
</evidence>
<evidence type="ECO:0000259" key="1">
    <source>
        <dbReference type="Pfam" id="PF13614"/>
    </source>
</evidence>
<dbReference type="Gene3D" id="3.40.50.300">
    <property type="entry name" value="P-loop containing nucleotide triphosphate hydrolases"/>
    <property type="match status" value="1"/>
</dbReference>
<protein>
    <submittedName>
        <fullName evidence="2">ParA family protein</fullName>
    </submittedName>
</protein>
<dbReference type="RefSeq" id="WP_195127435.1">
    <property type="nucleotide sequence ID" value="NZ_JADLQX010000001.1"/>
</dbReference>
<reference evidence="2 3" key="1">
    <citation type="submission" date="2020-10" db="EMBL/GenBank/DDBJ databases">
        <title>Identification of Nocardia species via Next-generation sequencing and recognition of intraspecies genetic diversity.</title>
        <authorList>
            <person name="Li P."/>
            <person name="Li P."/>
            <person name="Lu B."/>
        </authorList>
    </citation>
    <scope>NUCLEOTIDE SEQUENCE [LARGE SCALE GENOMIC DNA]</scope>
    <source>
        <strain evidence="2 3">BJ06-0157</strain>
    </source>
</reference>
<name>A0ABS0CHC9_9NOCA</name>
<keyword evidence="3" id="KW-1185">Reference proteome</keyword>
<dbReference type="EMBL" id="JADLQX010000001">
    <property type="protein sequence ID" value="MBF6296022.1"/>
    <property type="molecule type" value="Genomic_DNA"/>
</dbReference>
<accession>A0ABS0CHC9</accession>
<dbReference type="Proteomes" id="UP000702209">
    <property type="component" value="Unassembled WGS sequence"/>
</dbReference>
<dbReference type="CDD" id="cd02042">
    <property type="entry name" value="ParAB_family"/>
    <property type="match status" value="1"/>
</dbReference>
<gene>
    <name evidence="2" type="ORF">IU459_00505</name>
</gene>
<dbReference type="InterPro" id="IPR027417">
    <property type="entry name" value="P-loop_NTPase"/>
</dbReference>
<dbReference type="PANTHER" id="PTHR13696:SF52">
    <property type="entry name" value="PARA FAMILY PROTEIN CT_582"/>
    <property type="match status" value="1"/>
</dbReference>
<dbReference type="Pfam" id="PF13614">
    <property type="entry name" value="AAA_31"/>
    <property type="match status" value="1"/>
</dbReference>